<evidence type="ECO:0000313" key="2">
    <source>
        <dbReference type="Proteomes" id="UP000027143"/>
    </source>
</evidence>
<dbReference type="CDD" id="cd04881">
    <property type="entry name" value="ACT_HSDH-Hom"/>
    <property type="match status" value="1"/>
</dbReference>
<proteinExistence type="predicted"/>
<gene>
    <name evidence="1" type="ORF">O7U_00469</name>
</gene>
<reference evidence="1 2" key="1">
    <citation type="submission" date="2012-04" db="EMBL/GenBank/DDBJ databases">
        <title>The Genome Sequence of Bartonella quintana JK 68.</title>
        <authorList>
            <consortium name="The Broad Institute Genome Sequencing Platform"/>
            <consortium name="The Broad Institute Genome Sequencing Center for Infectious Disease"/>
            <person name="Feldgarden M."/>
            <person name="Kirby J."/>
            <person name="Kosoy M."/>
            <person name="Birtles R."/>
            <person name="Probert W.S."/>
            <person name="Chiaraviglio L."/>
            <person name="Walker B."/>
            <person name="Young S.K."/>
            <person name="Zeng Q."/>
            <person name="Gargeya S."/>
            <person name="Fitzgerald M."/>
            <person name="Haas B."/>
            <person name="Abouelleil A."/>
            <person name="Alvarado L."/>
            <person name="Arachchi H.M."/>
            <person name="Berlin A.M."/>
            <person name="Chapman S.B."/>
            <person name="Goldberg J."/>
            <person name="Griggs A."/>
            <person name="Gujja S."/>
            <person name="Hansen M."/>
            <person name="Howarth C."/>
            <person name="Imamovic A."/>
            <person name="Larimer J."/>
            <person name="McCowen C."/>
            <person name="Montmayeur A."/>
            <person name="Murphy C."/>
            <person name="Neiman D."/>
            <person name="Pearson M."/>
            <person name="Priest M."/>
            <person name="Roberts A."/>
            <person name="Saif S."/>
            <person name="Shea T."/>
            <person name="Sisk P."/>
            <person name="Sykes S."/>
            <person name="Wortman J."/>
            <person name="Nusbaum C."/>
            <person name="Birren B."/>
        </authorList>
    </citation>
    <scope>NUCLEOTIDE SEQUENCE [LARGE SCALE GENOMIC DNA]</scope>
    <source>
        <strain evidence="1 2">JK 68</strain>
    </source>
</reference>
<name>A0ABR4SQF2_BARQI</name>
<keyword evidence="2" id="KW-1185">Reference proteome</keyword>
<sequence length="100" mass="11302">MELSPRKKACISYHAGGYFIRLSIHDCVGIFAAVARHMADNNSLFESIVQRPFVESQIVKTKTIILITHETMEVNVRQALAAVEKDGYLVAKSQFIRIEH</sequence>
<dbReference type="Proteomes" id="UP000027143">
    <property type="component" value="Unassembled WGS sequence"/>
</dbReference>
<accession>A0ABR4SQF2</accession>
<comment type="caution">
    <text evidence="1">The sequence shown here is derived from an EMBL/GenBank/DDBJ whole genome shotgun (WGS) entry which is preliminary data.</text>
</comment>
<dbReference type="Gene3D" id="3.30.70.260">
    <property type="match status" value="1"/>
</dbReference>
<dbReference type="EMBL" id="AHPD01000005">
    <property type="protein sequence ID" value="KEC66597.1"/>
    <property type="molecule type" value="Genomic_DNA"/>
</dbReference>
<protein>
    <recommendedName>
        <fullName evidence="3">ACT domain-containing protein</fullName>
    </recommendedName>
</protein>
<evidence type="ECO:0000313" key="1">
    <source>
        <dbReference type="EMBL" id="KEC66597.1"/>
    </source>
</evidence>
<evidence type="ECO:0008006" key="3">
    <source>
        <dbReference type="Google" id="ProtNLM"/>
    </source>
</evidence>
<organism evidence="1 2">
    <name type="scientific">Bartonella quintana JK 68</name>
    <dbReference type="NCBI Taxonomy" id="1134503"/>
    <lineage>
        <taxon>Bacteria</taxon>
        <taxon>Pseudomonadati</taxon>
        <taxon>Pseudomonadota</taxon>
        <taxon>Alphaproteobacteria</taxon>
        <taxon>Hyphomicrobiales</taxon>
        <taxon>Bartonellaceae</taxon>
        <taxon>Bartonella</taxon>
    </lineage>
</organism>